<dbReference type="PRINTS" id="PR00723">
    <property type="entry name" value="SUBTILISIN"/>
</dbReference>
<dbReference type="InterPro" id="IPR036852">
    <property type="entry name" value="Peptidase_S8/S53_dom_sf"/>
</dbReference>
<keyword evidence="2 4" id="KW-0378">Hydrolase</keyword>
<dbReference type="SUPFAM" id="SSF52743">
    <property type="entry name" value="Subtilisin-like"/>
    <property type="match status" value="1"/>
</dbReference>
<dbReference type="RefSeq" id="WP_290283175.1">
    <property type="nucleotide sequence ID" value="NZ_JAUFQI010000001.1"/>
</dbReference>
<evidence type="ECO:0000256" key="5">
    <source>
        <dbReference type="SAM" id="Phobius"/>
    </source>
</evidence>
<dbReference type="Gene3D" id="2.60.120.380">
    <property type="match status" value="1"/>
</dbReference>
<evidence type="ECO:0000259" key="8">
    <source>
        <dbReference type="Pfam" id="PF02225"/>
    </source>
</evidence>
<dbReference type="Pfam" id="PF02225">
    <property type="entry name" value="PA"/>
    <property type="match status" value="1"/>
</dbReference>
<dbReference type="InterPro" id="IPR045051">
    <property type="entry name" value="SBT"/>
</dbReference>
<evidence type="ECO:0000259" key="7">
    <source>
        <dbReference type="Pfam" id="PF00082"/>
    </source>
</evidence>
<organism evidence="9 10">
    <name type="scientific">Reinekea marina</name>
    <dbReference type="NCBI Taxonomy" id="1310421"/>
    <lineage>
        <taxon>Bacteria</taxon>
        <taxon>Pseudomonadati</taxon>
        <taxon>Pseudomonadota</taxon>
        <taxon>Gammaproteobacteria</taxon>
        <taxon>Oceanospirillales</taxon>
        <taxon>Saccharospirillaceae</taxon>
        <taxon>Reinekea</taxon>
    </lineage>
</organism>
<sequence length="1089" mass="114207">MSQSRAHNVVRTGLKSAVLAVTLGTAIISSQAFAQSSVTTGAVKTERPVIEKTIKQTPSTGFKAFGVQSRMMSFAVAEPTERYIISLRDPSVARYRGGINGYEATSTEGKSKLEVNAPHVQNYANYLETTQDKFLAQLSTQVGRMVTPLEQLQLASNVLIIELTEAEAQKAASIQGVRKVQKDQLFQLESTESLTGYAVPVDNANASVWAITAFTLVLMFGLTVFAWRRGWVGRKSATFVAIAASFGMAGCFYEGGFQWIGAPQIWHGTAGLEPTRGEGVVVGVIDTGINPISDSFAEVAGDGYRHSNPKGQYFGVCDPASEVYDATFPCNDKLIGAWGVPFINEGSPRDQDGHGSHTAGTSAGNLVYNATVSAPTGFEISKTISGVSPRSNVIAYTVCGDAGCYLSAILFAINQAILDGVDVINYSIGGGSSDPWADNDSLSFLAAMDAGIFVATSAGNSGPEFATVGSPGDAPWITTVAASSHDYLYKNSVTGLTNDQGDSLPEMIGQSIAPGFGPAAIVDAADYGNPLCLEGQFTSKFEGEIVLCELGAIARVAKGTNVAANGGSAVIVARPPRTPDGSGYFETDAHTVPATQITFTDFTTIREWLKTGSGHVGTITGTEAVLASEYADVMAYFSSRGVNPSVPSIVKPNITAPGRAIFAAFHEGYSEAEQDYNIIQGTSMSSPHIAGAGALLTALHPDWTPMQIQSAMMTTANLNHVKEDGVTQADPFDMGAGRIDLVAAANAALVLDETLDNFLAKDPFIGGKPSELNLTGLGEDACVVSCTWTRTVTNVSDKSTRWKSQSTDHVSVAPKHFRLAPGESQTLTFTADASRTSIGDWLFDQVVIKSKTRHVPDAHFPVAALSALSNLPGSVDVTAAFETDSVVLPGLKAVEITNAMVEITGLAKSEAYTGAVVSDPSNGDPFDGGFDPAVNGQEVFIVDVPAGATRFVAEITESMSGDLDLFVGIGSTPGFGTLAGYSAAGGSFEYVNIANPPAGQMWIVVQNWEPGHVDAQDYTVHAAVVTGDEMNLSVDMPTVQAGGVPFDATLNFNLPGSVSGDRFYGSFSVGTDAANAGNLGTVQVDLVRQ</sequence>
<evidence type="ECO:0000256" key="3">
    <source>
        <dbReference type="ARBA" id="ARBA00022825"/>
    </source>
</evidence>
<comment type="similarity">
    <text evidence="4">Belongs to the peptidase S8 family.</text>
</comment>
<keyword evidence="6" id="KW-0732">Signal</keyword>
<keyword evidence="10" id="KW-1185">Reference proteome</keyword>
<feature type="domain" description="Peptidase S8/S53" evidence="7">
    <location>
        <begin position="277"/>
        <end position="723"/>
    </location>
</feature>
<dbReference type="PROSITE" id="PS00138">
    <property type="entry name" value="SUBTILASE_SER"/>
    <property type="match status" value="1"/>
</dbReference>
<dbReference type="InterPro" id="IPR000209">
    <property type="entry name" value="Peptidase_S8/S53_dom"/>
</dbReference>
<dbReference type="Proteomes" id="UP001595710">
    <property type="component" value="Unassembled WGS sequence"/>
</dbReference>
<feature type="active site" description="Charge relay system" evidence="4">
    <location>
        <position position="354"/>
    </location>
</feature>
<reference evidence="10" key="1">
    <citation type="journal article" date="2019" name="Int. J. Syst. Evol. Microbiol.">
        <title>The Global Catalogue of Microorganisms (GCM) 10K type strain sequencing project: providing services to taxonomists for standard genome sequencing and annotation.</title>
        <authorList>
            <consortium name="The Broad Institute Genomics Platform"/>
            <consortium name="The Broad Institute Genome Sequencing Center for Infectious Disease"/>
            <person name="Wu L."/>
            <person name="Ma J."/>
        </authorList>
    </citation>
    <scope>NUCLEOTIDE SEQUENCE [LARGE SCALE GENOMIC DNA]</scope>
    <source>
        <strain evidence="10">CECT 8288</strain>
    </source>
</reference>
<keyword evidence="5" id="KW-0812">Transmembrane</keyword>
<feature type="transmembrane region" description="Helical" evidence="5">
    <location>
        <begin position="208"/>
        <end position="227"/>
    </location>
</feature>
<dbReference type="InterPro" id="IPR003137">
    <property type="entry name" value="PA_domain"/>
</dbReference>
<dbReference type="InterPro" id="IPR015500">
    <property type="entry name" value="Peptidase_S8_subtilisin-rel"/>
</dbReference>
<dbReference type="Gene3D" id="3.50.30.30">
    <property type="match status" value="1"/>
</dbReference>
<feature type="chain" id="PRO_5045062056" evidence="6">
    <location>
        <begin position="35"/>
        <end position="1089"/>
    </location>
</feature>
<name>A0ABV7WTX2_9GAMM</name>
<keyword evidence="1 4" id="KW-0645">Protease</keyword>
<evidence type="ECO:0000256" key="1">
    <source>
        <dbReference type="ARBA" id="ARBA00022670"/>
    </source>
</evidence>
<keyword evidence="3 4" id="KW-0720">Serine protease</keyword>
<comment type="caution">
    <text evidence="9">The sequence shown here is derived from an EMBL/GenBank/DDBJ whole genome shotgun (WGS) entry which is preliminary data.</text>
</comment>
<dbReference type="InterPro" id="IPR034197">
    <property type="entry name" value="Peptidases_S8_3"/>
</dbReference>
<evidence type="ECO:0000256" key="4">
    <source>
        <dbReference type="PROSITE-ProRule" id="PRU01240"/>
    </source>
</evidence>
<proteinExistence type="inferred from homology"/>
<dbReference type="CDD" id="cd04852">
    <property type="entry name" value="Peptidases_S8_3"/>
    <property type="match status" value="1"/>
</dbReference>
<dbReference type="Gene3D" id="3.40.50.200">
    <property type="entry name" value="Peptidase S8/S53 domain"/>
    <property type="match status" value="1"/>
</dbReference>
<feature type="domain" description="PA" evidence="8">
    <location>
        <begin position="528"/>
        <end position="603"/>
    </location>
</feature>
<dbReference type="PROSITE" id="PS51892">
    <property type="entry name" value="SUBTILASE"/>
    <property type="match status" value="1"/>
</dbReference>
<dbReference type="PANTHER" id="PTHR10795">
    <property type="entry name" value="PROPROTEIN CONVERTASE SUBTILISIN/KEXIN"/>
    <property type="match status" value="1"/>
</dbReference>
<keyword evidence="5" id="KW-1133">Transmembrane helix</keyword>
<gene>
    <name evidence="9" type="ORF">ACFOND_09205</name>
</gene>
<protein>
    <submittedName>
        <fullName evidence="9">S8 family serine peptidase</fullName>
    </submittedName>
</protein>
<evidence type="ECO:0000313" key="9">
    <source>
        <dbReference type="EMBL" id="MFC3701814.1"/>
    </source>
</evidence>
<feature type="active site" description="Charge relay system" evidence="4">
    <location>
        <position position="683"/>
    </location>
</feature>
<feature type="transmembrane region" description="Helical" evidence="5">
    <location>
        <begin position="239"/>
        <end position="260"/>
    </location>
</feature>
<feature type="signal peptide" evidence="6">
    <location>
        <begin position="1"/>
        <end position="34"/>
    </location>
</feature>
<accession>A0ABV7WTX2</accession>
<evidence type="ECO:0000313" key="10">
    <source>
        <dbReference type="Proteomes" id="UP001595710"/>
    </source>
</evidence>
<evidence type="ECO:0000256" key="6">
    <source>
        <dbReference type="SAM" id="SignalP"/>
    </source>
</evidence>
<dbReference type="Pfam" id="PF00082">
    <property type="entry name" value="Peptidase_S8"/>
    <property type="match status" value="1"/>
</dbReference>
<dbReference type="InterPro" id="IPR023828">
    <property type="entry name" value="Peptidase_S8_Ser-AS"/>
</dbReference>
<dbReference type="EMBL" id="JBHRYN010000011">
    <property type="protein sequence ID" value="MFC3701814.1"/>
    <property type="molecule type" value="Genomic_DNA"/>
</dbReference>
<dbReference type="CDD" id="cd02120">
    <property type="entry name" value="PA_subtilisin_like"/>
    <property type="match status" value="1"/>
</dbReference>
<keyword evidence="5" id="KW-0472">Membrane</keyword>
<feature type="active site" description="Charge relay system" evidence="4">
    <location>
        <position position="286"/>
    </location>
</feature>
<evidence type="ECO:0000256" key="2">
    <source>
        <dbReference type="ARBA" id="ARBA00022801"/>
    </source>
</evidence>